<dbReference type="Pfam" id="PF03101">
    <property type="entry name" value="FAR1"/>
    <property type="match status" value="1"/>
</dbReference>
<protein>
    <recommendedName>
        <fullName evidence="3">FAR1 domain-containing protein</fullName>
    </recommendedName>
</protein>
<feature type="region of interest" description="Disordered" evidence="2">
    <location>
        <begin position="169"/>
        <end position="196"/>
    </location>
</feature>
<evidence type="ECO:0000313" key="5">
    <source>
        <dbReference type="Proteomes" id="UP000604825"/>
    </source>
</evidence>
<organism evidence="4 5">
    <name type="scientific">Miscanthus lutarioriparius</name>
    <dbReference type="NCBI Taxonomy" id="422564"/>
    <lineage>
        <taxon>Eukaryota</taxon>
        <taxon>Viridiplantae</taxon>
        <taxon>Streptophyta</taxon>
        <taxon>Embryophyta</taxon>
        <taxon>Tracheophyta</taxon>
        <taxon>Spermatophyta</taxon>
        <taxon>Magnoliopsida</taxon>
        <taxon>Liliopsida</taxon>
        <taxon>Poales</taxon>
        <taxon>Poaceae</taxon>
        <taxon>PACMAD clade</taxon>
        <taxon>Panicoideae</taxon>
        <taxon>Andropogonodae</taxon>
        <taxon>Andropogoneae</taxon>
        <taxon>Saccharinae</taxon>
        <taxon>Miscanthus</taxon>
    </lineage>
</organism>
<dbReference type="InterPro" id="IPR004330">
    <property type="entry name" value="FAR1_DNA_bnd_dom"/>
</dbReference>
<gene>
    <name evidence="4" type="ORF">NCGR_LOCUS23211</name>
</gene>
<dbReference type="AlphaFoldDB" id="A0A811P8K2"/>
<sequence length="581" mass="63421">MKIQDRHTKDAKYVRGEAQPKYTSHAPANGSRAVDLLLVLCSSCEKETQADPFFLASARHPGVRATAVPTPAPRRARSRAIQADLFFPASDPARLSHSSFTGCSGEPAVFAGGSQAVCDSATQLRQPTQKQSTPESQIQGIQENHRVRNGDTPAGLAIPGSLFSASSSHQVGQHQNLLKRKRGKHGPDSRISRMEQSAITEAIRTSTSRKGQPVFVPAVGTEFNSAKEAKDFYNLYSWEIGFGIRRGRNKTNVNNYITRQDFVCSCEGMNKREATCRGTECKAMVRLHRTSDHGWVISRFEVQHNHPCSATNGPNKQWPSHSDIDPMTKDVVRKLRENNRPIERVCTGQDDDTRTFPEADGGLSPSQMSDGLEEVLGTSGLDTVAPKEARPLCELERSLRIQRMATPVPVEMEQPPAATSGGTRVWRRRKWLLPTETEMDDGGRSSAPSACGTLAPAPQIFDRDLGSGRLSSCSPENEEMKAELGKLRSELNLFRSEAERVKREKHQCRDTYGRARAALHQLAGTRSRHRGTHAQPLLAAAPASGSPGACLQGWPMGLATLQGALLVFGGIGPLVSRAPTV</sequence>
<dbReference type="PANTHER" id="PTHR47482">
    <property type="entry name" value="OS11G0632001 PROTEIN"/>
    <property type="match status" value="1"/>
</dbReference>
<evidence type="ECO:0000259" key="3">
    <source>
        <dbReference type="Pfam" id="PF03101"/>
    </source>
</evidence>
<feature type="region of interest" description="Disordered" evidence="2">
    <location>
        <begin position="1"/>
        <end position="27"/>
    </location>
</feature>
<dbReference type="EMBL" id="CAJGYO010000006">
    <property type="protein sequence ID" value="CAD6234793.1"/>
    <property type="molecule type" value="Genomic_DNA"/>
</dbReference>
<name>A0A811P8K2_9POAL</name>
<feature type="domain" description="FAR1" evidence="3">
    <location>
        <begin position="231"/>
        <end position="308"/>
    </location>
</feature>
<dbReference type="OrthoDB" id="1894539at2759"/>
<proteinExistence type="predicted"/>
<evidence type="ECO:0000256" key="2">
    <source>
        <dbReference type="SAM" id="MobiDB-lite"/>
    </source>
</evidence>
<reference evidence="4" key="1">
    <citation type="submission" date="2020-10" db="EMBL/GenBank/DDBJ databases">
        <authorList>
            <person name="Han B."/>
            <person name="Lu T."/>
            <person name="Zhao Q."/>
            <person name="Huang X."/>
            <person name="Zhao Y."/>
        </authorList>
    </citation>
    <scope>NUCLEOTIDE SEQUENCE</scope>
</reference>
<dbReference type="Proteomes" id="UP000604825">
    <property type="component" value="Unassembled WGS sequence"/>
</dbReference>
<feature type="coiled-coil region" evidence="1">
    <location>
        <begin position="477"/>
        <end position="504"/>
    </location>
</feature>
<feature type="compositionally biased region" description="Basic and acidic residues" evidence="2">
    <location>
        <begin position="1"/>
        <end position="15"/>
    </location>
</feature>
<evidence type="ECO:0000256" key="1">
    <source>
        <dbReference type="SAM" id="Coils"/>
    </source>
</evidence>
<accession>A0A811P8K2</accession>
<comment type="caution">
    <text evidence="4">The sequence shown here is derived from an EMBL/GenBank/DDBJ whole genome shotgun (WGS) entry which is preliminary data.</text>
</comment>
<keyword evidence="1" id="KW-0175">Coiled coil</keyword>
<dbReference type="PANTHER" id="PTHR47482:SF5">
    <property type="entry name" value="FAR1 DOMAIN-CONTAINING PROTEIN"/>
    <property type="match status" value="1"/>
</dbReference>
<evidence type="ECO:0000313" key="4">
    <source>
        <dbReference type="EMBL" id="CAD6234793.1"/>
    </source>
</evidence>
<keyword evidence="5" id="KW-1185">Reference proteome</keyword>